<keyword evidence="1" id="KW-0614">Plasmid</keyword>
<sequence>MKNDQSHHDADAAAHEVTMGRTADAGTAIYQTVFTARSDTSALRKASITEIERGLSNRNAKIALKH</sequence>
<accession>A0A192A815</accession>
<keyword evidence="2" id="KW-1185">Reference proteome</keyword>
<dbReference type="AlphaFoldDB" id="A0A192A815"/>
<evidence type="ECO:0000313" key="2">
    <source>
        <dbReference type="Proteomes" id="UP000078572"/>
    </source>
</evidence>
<organism evidence="1 2">
    <name type="scientific">Ralstonia insidiosa</name>
    <dbReference type="NCBI Taxonomy" id="190721"/>
    <lineage>
        <taxon>Bacteria</taxon>
        <taxon>Pseudomonadati</taxon>
        <taxon>Pseudomonadota</taxon>
        <taxon>Betaproteobacteria</taxon>
        <taxon>Burkholderiales</taxon>
        <taxon>Burkholderiaceae</taxon>
        <taxon>Ralstonia</taxon>
    </lineage>
</organism>
<gene>
    <name evidence="1" type="ORF">A9Y76_27985</name>
</gene>
<evidence type="ECO:0000313" key="1">
    <source>
        <dbReference type="EMBL" id="ANJ76437.1"/>
    </source>
</evidence>
<proteinExistence type="predicted"/>
<reference evidence="2" key="1">
    <citation type="submission" date="2016-06" db="EMBL/GenBank/DDBJ databases">
        <authorList>
            <person name="Xu Y."/>
            <person name="Nagy A."/>
            <person name="Yan X."/>
            <person name="Kim S.W."/>
            <person name="Haley B."/>
            <person name="Liu N.T."/>
            <person name="Nou X."/>
        </authorList>
    </citation>
    <scope>NUCLEOTIDE SEQUENCE [LARGE SCALE GENOMIC DNA]</scope>
    <source>
        <strain evidence="2">ATCC 49129</strain>
        <plasmid evidence="2">pri-1</plasmid>
    </source>
</reference>
<protein>
    <submittedName>
        <fullName evidence="1">Uncharacterized protein</fullName>
    </submittedName>
</protein>
<dbReference type="EMBL" id="CP016024">
    <property type="protein sequence ID" value="ANJ76437.1"/>
    <property type="molecule type" value="Genomic_DNA"/>
</dbReference>
<name>A0A192A815_9RALS</name>
<geneLocation type="plasmid" evidence="2">
    <name>pri-1</name>
</geneLocation>
<dbReference type="Proteomes" id="UP000078572">
    <property type="component" value="Plasmid pRI-1"/>
</dbReference>